<evidence type="ECO:0000313" key="14">
    <source>
        <dbReference type="Proteomes" id="UP001054889"/>
    </source>
</evidence>
<accession>A0AAV5EGZ0</accession>
<keyword evidence="6" id="KW-1133">Transmembrane helix</keyword>
<dbReference type="InterPro" id="IPR036396">
    <property type="entry name" value="Cyt_P450_sf"/>
</dbReference>
<keyword evidence="3 11" id="KW-0349">Heme</keyword>
<dbReference type="Proteomes" id="UP001054889">
    <property type="component" value="Unassembled WGS sequence"/>
</dbReference>
<dbReference type="PRINTS" id="PR00463">
    <property type="entry name" value="EP450I"/>
</dbReference>
<comment type="caution">
    <text evidence="13">The sequence shown here is derived from an EMBL/GenBank/DDBJ whole genome shotgun (WGS) entry which is preliminary data.</text>
</comment>
<dbReference type="GO" id="GO:0020037">
    <property type="term" value="F:heme binding"/>
    <property type="evidence" value="ECO:0007669"/>
    <property type="project" value="InterPro"/>
</dbReference>
<dbReference type="CDD" id="cd11064">
    <property type="entry name" value="CYP86A"/>
    <property type="match status" value="1"/>
</dbReference>
<comment type="subcellular location">
    <subcellularLocation>
        <location evidence="1">Membrane</location>
        <topology evidence="1">Single-pass membrane protein</topology>
    </subcellularLocation>
</comment>
<dbReference type="InterPro" id="IPR017972">
    <property type="entry name" value="Cyt_P450_CS"/>
</dbReference>
<dbReference type="InterPro" id="IPR001128">
    <property type="entry name" value="Cyt_P450"/>
</dbReference>
<dbReference type="GO" id="GO:0016705">
    <property type="term" value="F:oxidoreductase activity, acting on paired donors, with incorporation or reduction of molecular oxygen"/>
    <property type="evidence" value="ECO:0007669"/>
    <property type="project" value="InterPro"/>
</dbReference>
<dbReference type="EMBL" id="BQKI01000075">
    <property type="protein sequence ID" value="GJN21784.1"/>
    <property type="molecule type" value="Genomic_DNA"/>
</dbReference>
<name>A0AAV5EGZ0_ELECO</name>
<evidence type="ECO:0000256" key="1">
    <source>
        <dbReference type="ARBA" id="ARBA00004167"/>
    </source>
</evidence>
<evidence type="ECO:0000256" key="11">
    <source>
        <dbReference type="PIRSR" id="PIRSR602401-1"/>
    </source>
</evidence>
<comment type="similarity">
    <text evidence="2 12">Belongs to the cytochrome P450 family.</text>
</comment>
<keyword evidence="8 11" id="KW-0408">Iron</keyword>
<reference evidence="13" key="1">
    <citation type="journal article" date="2018" name="DNA Res.">
        <title>Multiple hybrid de novo genome assembly of finger millet, an orphan allotetraploid crop.</title>
        <authorList>
            <person name="Hatakeyama M."/>
            <person name="Aluri S."/>
            <person name="Balachadran M.T."/>
            <person name="Sivarajan S.R."/>
            <person name="Patrignani A."/>
            <person name="Gruter S."/>
            <person name="Poveda L."/>
            <person name="Shimizu-Inatsugi R."/>
            <person name="Baeten J."/>
            <person name="Francoijs K.J."/>
            <person name="Nataraja K.N."/>
            <person name="Reddy Y.A.N."/>
            <person name="Phadnis S."/>
            <person name="Ravikumar R.L."/>
            <person name="Schlapbach R."/>
            <person name="Sreeman S.M."/>
            <person name="Shimizu K.K."/>
        </authorList>
    </citation>
    <scope>NUCLEOTIDE SEQUENCE</scope>
</reference>
<keyword evidence="7 12" id="KW-0560">Oxidoreductase</keyword>
<evidence type="ECO:0000256" key="7">
    <source>
        <dbReference type="ARBA" id="ARBA00023002"/>
    </source>
</evidence>
<organism evidence="13 14">
    <name type="scientific">Eleusine coracana subsp. coracana</name>
    <dbReference type="NCBI Taxonomy" id="191504"/>
    <lineage>
        <taxon>Eukaryota</taxon>
        <taxon>Viridiplantae</taxon>
        <taxon>Streptophyta</taxon>
        <taxon>Embryophyta</taxon>
        <taxon>Tracheophyta</taxon>
        <taxon>Spermatophyta</taxon>
        <taxon>Magnoliopsida</taxon>
        <taxon>Liliopsida</taxon>
        <taxon>Poales</taxon>
        <taxon>Poaceae</taxon>
        <taxon>PACMAD clade</taxon>
        <taxon>Chloridoideae</taxon>
        <taxon>Cynodonteae</taxon>
        <taxon>Eleusininae</taxon>
        <taxon>Eleusine</taxon>
    </lineage>
</organism>
<evidence type="ECO:0000256" key="4">
    <source>
        <dbReference type="ARBA" id="ARBA00022692"/>
    </source>
</evidence>
<comment type="cofactor">
    <cofactor evidence="11">
        <name>heme</name>
        <dbReference type="ChEBI" id="CHEBI:30413"/>
    </cofactor>
</comment>
<dbReference type="PROSITE" id="PS00086">
    <property type="entry name" value="CYTOCHROME_P450"/>
    <property type="match status" value="1"/>
</dbReference>
<dbReference type="GO" id="GO:0006629">
    <property type="term" value="P:lipid metabolic process"/>
    <property type="evidence" value="ECO:0007669"/>
    <property type="project" value="UniProtKB-ARBA"/>
</dbReference>
<protein>
    <submittedName>
        <fullName evidence="13">Uncharacterized protein</fullName>
    </submittedName>
</protein>
<dbReference type="Gene3D" id="1.10.630.10">
    <property type="entry name" value="Cytochrome P450"/>
    <property type="match status" value="1"/>
</dbReference>
<evidence type="ECO:0000256" key="6">
    <source>
        <dbReference type="ARBA" id="ARBA00022989"/>
    </source>
</evidence>
<evidence type="ECO:0000256" key="12">
    <source>
        <dbReference type="RuleBase" id="RU000461"/>
    </source>
</evidence>
<dbReference type="GO" id="GO:0004497">
    <property type="term" value="F:monooxygenase activity"/>
    <property type="evidence" value="ECO:0007669"/>
    <property type="project" value="UniProtKB-KW"/>
</dbReference>
<dbReference type="PRINTS" id="PR00385">
    <property type="entry name" value="P450"/>
</dbReference>
<evidence type="ECO:0000256" key="5">
    <source>
        <dbReference type="ARBA" id="ARBA00022723"/>
    </source>
</evidence>
<proteinExistence type="inferred from homology"/>
<dbReference type="PANTHER" id="PTHR24296">
    <property type="entry name" value="CYTOCHROME P450"/>
    <property type="match status" value="1"/>
</dbReference>
<evidence type="ECO:0000256" key="9">
    <source>
        <dbReference type="ARBA" id="ARBA00023033"/>
    </source>
</evidence>
<dbReference type="AlphaFoldDB" id="A0AAV5EGZ0"/>
<dbReference type="SUPFAM" id="SSF48264">
    <property type="entry name" value="Cytochrome P450"/>
    <property type="match status" value="1"/>
</dbReference>
<keyword evidence="5 11" id="KW-0479">Metal-binding</keyword>
<dbReference type="GO" id="GO:0016020">
    <property type="term" value="C:membrane"/>
    <property type="evidence" value="ECO:0007669"/>
    <property type="project" value="UniProtKB-SubCell"/>
</dbReference>
<dbReference type="InterPro" id="IPR002401">
    <property type="entry name" value="Cyt_P450_E_grp-I"/>
</dbReference>
<evidence type="ECO:0000313" key="13">
    <source>
        <dbReference type="EMBL" id="GJN21784.1"/>
    </source>
</evidence>
<feature type="binding site" description="axial binding residue" evidence="11">
    <location>
        <position position="389"/>
    </location>
    <ligand>
        <name>heme</name>
        <dbReference type="ChEBI" id="CHEBI:30413"/>
    </ligand>
    <ligandPart>
        <name>Fe</name>
        <dbReference type="ChEBI" id="CHEBI:18248"/>
    </ligandPart>
</feature>
<keyword evidence="14" id="KW-1185">Reference proteome</keyword>
<keyword evidence="9 12" id="KW-0503">Monooxygenase</keyword>
<evidence type="ECO:0000256" key="8">
    <source>
        <dbReference type="ARBA" id="ARBA00023004"/>
    </source>
</evidence>
<evidence type="ECO:0000256" key="2">
    <source>
        <dbReference type="ARBA" id="ARBA00010617"/>
    </source>
</evidence>
<keyword evidence="4" id="KW-0812">Transmembrane</keyword>
<dbReference type="GO" id="GO:0005506">
    <property type="term" value="F:iron ion binding"/>
    <property type="evidence" value="ECO:0007669"/>
    <property type="project" value="InterPro"/>
</dbReference>
<sequence>MHEWIAANLRRAGGTYQTCIFAVPVVARRGGLVTVTCDPRNLEHVLKSRFDNYPKGPFWHAVFRDLLGDGIFNSDGETWVAQRKTAALEFTTRTLRTAMSRWVSRSIHGRLLPILDEAQAGKSHVDLQDLLLRLTFDNICGLAFGKDPETLAPGLPENEFASAFDRATEATLNRFIFPECLWRCKKWLGLGMETTLSRSVAHVDQYLAAVIKARKLELAAGTQTQQHDDLLSRFMRKGSYSDESLQHVALNFILAGRDTSSVALSWFFWLVSTHPDAERAIVRELCAVLAELDRLVYLKAALSETLRLYPSVPEDSKHVVADDVLPDGTFVPAGSSVTYSIYSAGRMKTVWGEDCLEFRPDRWLSADGARFEPHDAYRFVAFNAGPRICLGKDLAYLQMKNIAGSVLLRHRLAVVPGHRVEQKMSLTLFMKHGLRMEVRPRDLAPFVDDLRAADAARPTTAPCA</sequence>
<gene>
    <name evidence="13" type="primary">gb09299</name>
    <name evidence="13" type="ORF">PR202_gb09299</name>
</gene>
<dbReference type="FunFam" id="1.10.630.10:FF:000044">
    <property type="entry name" value="Cytochrome P450"/>
    <property type="match status" value="1"/>
</dbReference>
<reference evidence="13" key="2">
    <citation type="submission" date="2021-12" db="EMBL/GenBank/DDBJ databases">
        <title>Resequencing data analysis of finger millet.</title>
        <authorList>
            <person name="Hatakeyama M."/>
            <person name="Aluri S."/>
            <person name="Balachadran M.T."/>
            <person name="Sivarajan S.R."/>
            <person name="Poveda L."/>
            <person name="Shimizu-Inatsugi R."/>
            <person name="Schlapbach R."/>
            <person name="Sreeman S.M."/>
            <person name="Shimizu K.K."/>
        </authorList>
    </citation>
    <scope>NUCLEOTIDE SEQUENCE</scope>
</reference>
<evidence type="ECO:0000256" key="10">
    <source>
        <dbReference type="ARBA" id="ARBA00023136"/>
    </source>
</evidence>
<dbReference type="Pfam" id="PF00067">
    <property type="entry name" value="p450"/>
    <property type="match status" value="1"/>
</dbReference>
<evidence type="ECO:0000256" key="3">
    <source>
        <dbReference type="ARBA" id="ARBA00022617"/>
    </source>
</evidence>
<keyword evidence="10" id="KW-0472">Membrane</keyword>